<keyword evidence="1 6" id="KW-0489">Methyltransferase</keyword>
<dbReference type="NCBIfam" id="TIGR00675">
    <property type="entry name" value="dcm"/>
    <property type="match status" value="1"/>
</dbReference>
<dbReference type="GO" id="GO:0032259">
    <property type="term" value="P:methylation"/>
    <property type="evidence" value="ECO:0007669"/>
    <property type="project" value="UniProtKB-KW"/>
</dbReference>
<evidence type="ECO:0000313" key="10">
    <source>
        <dbReference type="EMBL" id="QND42980.1"/>
    </source>
</evidence>
<evidence type="ECO:0000256" key="1">
    <source>
        <dbReference type="ARBA" id="ARBA00022603"/>
    </source>
</evidence>
<dbReference type="PROSITE" id="PS00094">
    <property type="entry name" value="C5_MTASE_1"/>
    <property type="match status" value="1"/>
</dbReference>
<reference evidence="11" key="1">
    <citation type="journal article" date="2020" name="Mol. Plant Microbe">
        <title>Rhizobial microsymbionts of the narrowly endemic Oxytropis species growing in Kamchatka are characterized by significant genetic diversity and possess a set of genes that are associated with T3SS and T6SS secretion systems and can affect the development of symbiosis.</title>
        <authorList>
            <person name="Safronova V."/>
            <person name="Guro P."/>
            <person name="Sazanova A."/>
            <person name="Kuznetsova I."/>
            <person name="Belimov A."/>
            <person name="Yakubov V."/>
            <person name="Chirak E."/>
            <person name="Afonin A."/>
            <person name="Gogolev Y."/>
            <person name="Andronov E."/>
            <person name="Tikhonovich I."/>
        </authorList>
    </citation>
    <scope>NUCLEOTIDE SEQUENCE [LARGE SCALE GENOMIC DNA]</scope>
    <source>
        <strain evidence="11">RCAM0610</strain>
    </source>
</reference>
<keyword evidence="3 6" id="KW-0949">S-adenosyl-L-methionine</keyword>
<dbReference type="EMBL" id="CP050549">
    <property type="protein sequence ID" value="QND42980.1"/>
    <property type="molecule type" value="Genomic_DNA"/>
</dbReference>
<comment type="similarity">
    <text evidence="6 7">Belongs to the class I-like SAM-binding methyltransferase superfamily. C5-methyltransferase family.</text>
</comment>
<dbReference type="InterPro" id="IPR001525">
    <property type="entry name" value="C5_MeTfrase"/>
</dbReference>
<dbReference type="Pfam" id="PF00145">
    <property type="entry name" value="DNA_methylase"/>
    <property type="match status" value="2"/>
</dbReference>
<evidence type="ECO:0000256" key="6">
    <source>
        <dbReference type="PROSITE-ProRule" id="PRU01016"/>
    </source>
</evidence>
<evidence type="ECO:0000256" key="4">
    <source>
        <dbReference type="ARBA" id="ARBA00022747"/>
    </source>
</evidence>
<evidence type="ECO:0000256" key="7">
    <source>
        <dbReference type="RuleBase" id="RU000416"/>
    </source>
</evidence>
<proteinExistence type="inferred from homology"/>
<dbReference type="EC" id="2.1.1.37" evidence="8"/>
<evidence type="ECO:0000256" key="2">
    <source>
        <dbReference type="ARBA" id="ARBA00022679"/>
    </source>
</evidence>
<keyword evidence="4" id="KW-0680">Restriction system</keyword>
<dbReference type="InterPro" id="IPR029063">
    <property type="entry name" value="SAM-dependent_MTases_sf"/>
</dbReference>
<evidence type="ECO:0000313" key="11">
    <source>
        <dbReference type="Proteomes" id="UP000515518"/>
    </source>
</evidence>
<dbReference type="Proteomes" id="UP000515518">
    <property type="component" value="Chromosome"/>
</dbReference>
<name>A0A7G6RL48_RHILV</name>
<dbReference type="Gene3D" id="3.90.120.10">
    <property type="entry name" value="DNA Methylase, subunit A, domain 2"/>
    <property type="match status" value="1"/>
</dbReference>
<organism evidence="10 11">
    <name type="scientific">Rhizobium leguminosarum bv. viciae</name>
    <dbReference type="NCBI Taxonomy" id="387"/>
    <lineage>
        <taxon>Bacteria</taxon>
        <taxon>Pseudomonadati</taxon>
        <taxon>Pseudomonadota</taxon>
        <taxon>Alphaproteobacteria</taxon>
        <taxon>Hyphomicrobiales</taxon>
        <taxon>Rhizobiaceae</taxon>
        <taxon>Rhizobium/Agrobacterium group</taxon>
        <taxon>Rhizobium</taxon>
    </lineage>
</organism>
<dbReference type="SUPFAM" id="SSF53335">
    <property type="entry name" value="S-adenosyl-L-methionine-dependent methyltransferases"/>
    <property type="match status" value="1"/>
</dbReference>
<dbReference type="InterPro" id="IPR018117">
    <property type="entry name" value="C5_DNA_meth_AS"/>
</dbReference>
<evidence type="ECO:0000256" key="3">
    <source>
        <dbReference type="ARBA" id="ARBA00022691"/>
    </source>
</evidence>
<feature type="region of interest" description="Disordered" evidence="9">
    <location>
        <begin position="190"/>
        <end position="211"/>
    </location>
</feature>
<dbReference type="PROSITE" id="PS51679">
    <property type="entry name" value="SAM_MT_C5"/>
    <property type="match status" value="1"/>
</dbReference>
<dbReference type="PANTHER" id="PTHR10629">
    <property type="entry name" value="CYTOSINE-SPECIFIC METHYLTRANSFERASE"/>
    <property type="match status" value="1"/>
</dbReference>
<dbReference type="AlphaFoldDB" id="A0A7G6RL48"/>
<dbReference type="GO" id="GO:0003886">
    <property type="term" value="F:DNA (cytosine-5-)-methyltransferase activity"/>
    <property type="evidence" value="ECO:0007669"/>
    <property type="project" value="UniProtKB-EC"/>
</dbReference>
<dbReference type="REBASE" id="440507">
    <property type="entry name" value="M.Rle610ORF20985P"/>
</dbReference>
<dbReference type="Gene3D" id="3.40.50.150">
    <property type="entry name" value="Vaccinia Virus protein VP39"/>
    <property type="match status" value="1"/>
</dbReference>
<evidence type="ECO:0000256" key="5">
    <source>
        <dbReference type="ARBA" id="ARBA00047422"/>
    </source>
</evidence>
<sequence length="393" mass="42765">MRYGSVCSGIEAATQAWHPLGWKPSFFSEIEKFPSAALSHHYPSVPNHGDMTRFEEWPEHAIDLLVGGTPCQSFSVAGLRKGLDDPRGNLMLTYLAIARRYQPRWLVWENVPGVLSSNGGRDFGTFIRGLEECGYHAAWRVLDAQYCRVDGFAEAVPQRRRRVFVVGYLGDWRSAAAVLFEREGMRWDSAPSRKAGKGVAPTIASRPTGGGGLGTDFELDGGLIASTGSVPHCLNAGGMGRIDYETETMVAHPMTLAIRGRDGQPDIEWRQDGTANAKTPAVAHAIQAGALRENPNSGPDGAGVQEGIAYTLEARAEVQAVQAAWAVRRLTPTECERLQGFPDGYTQVPNRGKPAADGPRYKALGNSMAVNCMRWIGQRIDIMEAILEAERAA</sequence>
<comment type="catalytic activity">
    <reaction evidence="5 8">
        <text>a 2'-deoxycytidine in DNA + S-adenosyl-L-methionine = a 5-methyl-2'-deoxycytidine in DNA + S-adenosyl-L-homocysteine + H(+)</text>
        <dbReference type="Rhea" id="RHEA:13681"/>
        <dbReference type="Rhea" id="RHEA-COMP:11369"/>
        <dbReference type="Rhea" id="RHEA-COMP:11370"/>
        <dbReference type="ChEBI" id="CHEBI:15378"/>
        <dbReference type="ChEBI" id="CHEBI:57856"/>
        <dbReference type="ChEBI" id="CHEBI:59789"/>
        <dbReference type="ChEBI" id="CHEBI:85452"/>
        <dbReference type="ChEBI" id="CHEBI:85454"/>
        <dbReference type="EC" id="2.1.1.37"/>
    </reaction>
</comment>
<gene>
    <name evidence="10" type="ORF">HB770_20985</name>
</gene>
<accession>A0A7G6RL48</accession>
<evidence type="ECO:0000256" key="9">
    <source>
        <dbReference type="SAM" id="MobiDB-lite"/>
    </source>
</evidence>
<keyword evidence="2 6" id="KW-0808">Transferase</keyword>
<dbReference type="GO" id="GO:0009307">
    <property type="term" value="P:DNA restriction-modification system"/>
    <property type="evidence" value="ECO:0007669"/>
    <property type="project" value="UniProtKB-KW"/>
</dbReference>
<evidence type="ECO:0000256" key="8">
    <source>
        <dbReference type="RuleBase" id="RU000417"/>
    </source>
</evidence>
<feature type="active site" evidence="6">
    <location>
        <position position="71"/>
    </location>
</feature>
<dbReference type="PANTHER" id="PTHR10629:SF52">
    <property type="entry name" value="DNA (CYTOSINE-5)-METHYLTRANSFERASE 1"/>
    <property type="match status" value="1"/>
</dbReference>
<protein>
    <recommendedName>
        <fullName evidence="8">Cytosine-specific methyltransferase</fullName>
        <ecNumber evidence="8">2.1.1.37</ecNumber>
    </recommendedName>
</protein>
<dbReference type="PRINTS" id="PR00105">
    <property type="entry name" value="C5METTRFRASE"/>
</dbReference>
<dbReference type="InterPro" id="IPR050390">
    <property type="entry name" value="C5-Methyltransferase"/>
</dbReference>